<feature type="binding site" evidence="7">
    <location>
        <position position="67"/>
    </location>
    <ligand>
        <name>Zn(2+)</name>
        <dbReference type="ChEBI" id="CHEBI:29105"/>
        <label>2</label>
    </ligand>
</feature>
<keyword evidence="4 7" id="KW-0479">Metal-binding</keyword>
<feature type="binding site" evidence="7">
    <location>
        <position position="62"/>
    </location>
    <ligand>
        <name>Zn(2+)</name>
        <dbReference type="ChEBI" id="CHEBI:29105"/>
        <label>1</label>
    </ligand>
</feature>
<evidence type="ECO:0000256" key="5">
    <source>
        <dbReference type="ARBA" id="ARBA00022801"/>
    </source>
</evidence>
<comment type="pathway">
    <text evidence="2 7">Secondary metabolite metabolism; methylglyoxal degradation; (R)-lactate from methylglyoxal: step 2/2.</text>
</comment>
<evidence type="ECO:0000256" key="4">
    <source>
        <dbReference type="ARBA" id="ARBA00022723"/>
    </source>
</evidence>
<gene>
    <name evidence="7 9" type="primary">gloB</name>
    <name evidence="9" type="ORF">GCM10010970_21750</name>
</gene>
<keyword evidence="6 7" id="KW-0862">Zinc</keyword>
<dbReference type="PANTHER" id="PTHR43705:SF1">
    <property type="entry name" value="HYDROXYACYLGLUTATHIONE HYDROLASE GLOB"/>
    <property type="match status" value="1"/>
</dbReference>
<dbReference type="CDD" id="cd07723">
    <property type="entry name" value="hydroxyacylglutathione_hydrolase_MBL-fold"/>
    <property type="match status" value="1"/>
</dbReference>
<evidence type="ECO:0000259" key="8">
    <source>
        <dbReference type="SMART" id="SM00849"/>
    </source>
</evidence>
<dbReference type="InterPro" id="IPR032282">
    <property type="entry name" value="HAGH_C"/>
</dbReference>
<feature type="binding site" evidence="7">
    <location>
        <position position="64"/>
    </location>
    <ligand>
        <name>Zn(2+)</name>
        <dbReference type="ChEBI" id="CHEBI:29105"/>
        <label>1</label>
    </ligand>
</feature>
<feature type="binding site" evidence="7">
    <location>
        <position position="116"/>
    </location>
    <ligand>
        <name>Zn(2+)</name>
        <dbReference type="ChEBI" id="CHEBI:29105"/>
        <label>1</label>
    </ligand>
</feature>
<dbReference type="Pfam" id="PF00753">
    <property type="entry name" value="Lactamase_B"/>
    <property type="match status" value="1"/>
</dbReference>
<feature type="binding site" evidence="7">
    <location>
        <position position="133"/>
    </location>
    <ligand>
        <name>Zn(2+)</name>
        <dbReference type="ChEBI" id="CHEBI:29105"/>
        <label>2</label>
    </ligand>
</feature>
<dbReference type="Gene3D" id="3.60.15.10">
    <property type="entry name" value="Ribonuclease Z/Hydroxyacylglutathione hydrolase-like"/>
    <property type="match status" value="1"/>
</dbReference>
<feature type="binding site" evidence="7">
    <location>
        <position position="66"/>
    </location>
    <ligand>
        <name>Zn(2+)</name>
        <dbReference type="ChEBI" id="CHEBI:29105"/>
        <label>2</label>
    </ligand>
</feature>
<comment type="caution">
    <text evidence="9">The sequence shown here is derived from an EMBL/GenBank/DDBJ whole genome shotgun (WGS) entry which is preliminary data.</text>
</comment>
<comment type="similarity">
    <text evidence="3 7">Belongs to the metallo-beta-lactamase superfamily. Glyoxalase II family.</text>
</comment>
<evidence type="ECO:0000256" key="2">
    <source>
        <dbReference type="ARBA" id="ARBA00004963"/>
    </source>
</evidence>
<organism evidence="9 10">
    <name type="scientific">Silvimonas iriomotensis</name>
    <dbReference type="NCBI Taxonomy" id="449662"/>
    <lineage>
        <taxon>Bacteria</taxon>
        <taxon>Pseudomonadati</taxon>
        <taxon>Pseudomonadota</taxon>
        <taxon>Betaproteobacteria</taxon>
        <taxon>Neisseriales</taxon>
        <taxon>Chitinibacteraceae</taxon>
        <taxon>Silvimonas</taxon>
    </lineage>
</organism>
<dbReference type="HAMAP" id="MF_01374">
    <property type="entry name" value="Glyoxalase_2"/>
    <property type="match status" value="1"/>
</dbReference>
<evidence type="ECO:0000313" key="10">
    <source>
        <dbReference type="Proteomes" id="UP000637267"/>
    </source>
</evidence>
<dbReference type="InterPro" id="IPR001279">
    <property type="entry name" value="Metallo-B-lactamas"/>
</dbReference>
<keyword evidence="10" id="KW-1185">Reference proteome</keyword>
<name>A0ABQ2P9M3_9NEIS</name>
<feature type="binding site" evidence="7">
    <location>
        <position position="171"/>
    </location>
    <ligand>
        <name>Zn(2+)</name>
        <dbReference type="ChEBI" id="CHEBI:29105"/>
        <label>2</label>
    </ligand>
</feature>
<evidence type="ECO:0000256" key="6">
    <source>
        <dbReference type="ARBA" id="ARBA00022833"/>
    </source>
</evidence>
<dbReference type="Pfam" id="PF16123">
    <property type="entry name" value="HAGH_C"/>
    <property type="match status" value="1"/>
</dbReference>
<keyword evidence="5 7" id="KW-0378">Hydrolase</keyword>
<accession>A0ABQ2P9M3</accession>
<dbReference type="InterPro" id="IPR036866">
    <property type="entry name" value="RibonucZ/Hydroxyglut_hydro"/>
</dbReference>
<dbReference type="InterPro" id="IPR035680">
    <property type="entry name" value="Clx_II_MBL"/>
</dbReference>
<protein>
    <recommendedName>
        <fullName evidence="7">Hydroxyacylglutathione hydrolase</fullName>
        <ecNumber evidence="7">3.1.2.6</ecNumber>
    </recommendedName>
    <alternativeName>
        <fullName evidence="7">Glyoxalase II</fullName>
        <shortName evidence="7">Glx II</shortName>
    </alternativeName>
</protein>
<dbReference type="EC" id="3.1.2.6" evidence="7"/>
<evidence type="ECO:0000256" key="3">
    <source>
        <dbReference type="ARBA" id="ARBA00006759"/>
    </source>
</evidence>
<evidence type="ECO:0000313" key="9">
    <source>
        <dbReference type="EMBL" id="GGP21693.1"/>
    </source>
</evidence>
<feature type="binding site" evidence="7">
    <location>
        <position position="133"/>
    </location>
    <ligand>
        <name>Zn(2+)</name>
        <dbReference type="ChEBI" id="CHEBI:29105"/>
        <label>1</label>
    </ligand>
</feature>
<dbReference type="SMART" id="SM00849">
    <property type="entry name" value="Lactamase_B"/>
    <property type="match status" value="1"/>
</dbReference>
<reference evidence="10" key="1">
    <citation type="journal article" date="2019" name="Int. J. Syst. Evol. Microbiol.">
        <title>The Global Catalogue of Microorganisms (GCM) 10K type strain sequencing project: providing services to taxonomists for standard genome sequencing and annotation.</title>
        <authorList>
            <consortium name="The Broad Institute Genomics Platform"/>
            <consortium name="The Broad Institute Genome Sequencing Center for Infectious Disease"/>
            <person name="Wu L."/>
            <person name="Ma J."/>
        </authorList>
    </citation>
    <scope>NUCLEOTIDE SEQUENCE [LARGE SCALE GENOMIC DNA]</scope>
    <source>
        <strain evidence="10">CGMCC 1.8859</strain>
    </source>
</reference>
<dbReference type="Proteomes" id="UP000637267">
    <property type="component" value="Unassembled WGS sequence"/>
</dbReference>
<evidence type="ECO:0000256" key="1">
    <source>
        <dbReference type="ARBA" id="ARBA00001623"/>
    </source>
</evidence>
<dbReference type="EMBL" id="BMLX01000002">
    <property type="protein sequence ID" value="GGP21693.1"/>
    <property type="molecule type" value="Genomic_DNA"/>
</dbReference>
<dbReference type="PANTHER" id="PTHR43705">
    <property type="entry name" value="HYDROXYACYLGLUTATHIONE HYDROLASE"/>
    <property type="match status" value="1"/>
</dbReference>
<comment type="function">
    <text evidence="7">Thiolesterase that catalyzes the hydrolysis of S-D-lactoyl-glutathione to form glutathione and D-lactic acid.</text>
</comment>
<dbReference type="InterPro" id="IPR017782">
    <property type="entry name" value="Hydroxyacylglutathione_Hdrlase"/>
</dbReference>
<dbReference type="SUPFAM" id="SSF56281">
    <property type="entry name" value="Metallo-hydrolase/oxidoreductase"/>
    <property type="match status" value="1"/>
</dbReference>
<feature type="domain" description="Metallo-beta-lactamase" evidence="8">
    <location>
        <begin position="21"/>
        <end position="171"/>
    </location>
</feature>
<evidence type="ECO:0000256" key="7">
    <source>
        <dbReference type="HAMAP-Rule" id="MF_01374"/>
    </source>
</evidence>
<dbReference type="NCBIfam" id="TIGR03413">
    <property type="entry name" value="GSH_gloB"/>
    <property type="match status" value="1"/>
</dbReference>
<dbReference type="PIRSF" id="PIRSF005457">
    <property type="entry name" value="Glx"/>
    <property type="match status" value="1"/>
</dbReference>
<comment type="subunit">
    <text evidence="7">Monomer.</text>
</comment>
<dbReference type="GO" id="GO:0016787">
    <property type="term" value="F:hydrolase activity"/>
    <property type="evidence" value="ECO:0007669"/>
    <property type="project" value="UniProtKB-KW"/>
</dbReference>
<dbReference type="InterPro" id="IPR050110">
    <property type="entry name" value="Glyoxalase_II_hydrolase"/>
</dbReference>
<comment type="cofactor">
    <cofactor evidence="7">
        <name>Zn(2+)</name>
        <dbReference type="ChEBI" id="CHEBI:29105"/>
    </cofactor>
    <text evidence="7">Binds 2 Zn(2+) ions per subunit.</text>
</comment>
<comment type="catalytic activity">
    <reaction evidence="1 7">
        <text>an S-(2-hydroxyacyl)glutathione + H2O = a 2-hydroxy carboxylate + glutathione + H(+)</text>
        <dbReference type="Rhea" id="RHEA:21864"/>
        <dbReference type="ChEBI" id="CHEBI:15377"/>
        <dbReference type="ChEBI" id="CHEBI:15378"/>
        <dbReference type="ChEBI" id="CHEBI:57925"/>
        <dbReference type="ChEBI" id="CHEBI:58896"/>
        <dbReference type="ChEBI" id="CHEBI:71261"/>
        <dbReference type="EC" id="3.1.2.6"/>
    </reaction>
</comment>
<sequence>MFSTLTGMSMFKITPIPIFEDNYIWLLQDGTAAVAVDPGSARPLLDYLKANQLNLVAILATHHHADHVGGLAELAVAAPCPVYGPGSIAGVTNPVTDGDTIRLLDHDFRIMALPGHTLDHIGYVGAGGVFCGDTLFAAGCGRLFEGTPAQMFQSLSNLAALPQDTQVYCTHEYTLSNLRFARAVEPDSAPLAARIISDTAKREVNLPTLPSSIGMELATNPFLRADEPAVIAAAQSRDPAAQDPVSVFAALRRWKDEFRG</sequence>
<proteinExistence type="inferred from homology"/>